<dbReference type="AlphaFoldDB" id="A0A6J4J4B8"/>
<dbReference type="EMBL" id="CADCTB010000191">
    <property type="protein sequence ID" value="CAA9267928.1"/>
    <property type="molecule type" value="Genomic_DNA"/>
</dbReference>
<organism evidence="2">
    <name type="scientific">uncultured Acidimicrobiales bacterium</name>
    <dbReference type="NCBI Taxonomy" id="310071"/>
    <lineage>
        <taxon>Bacteria</taxon>
        <taxon>Bacillati</taxon>
        <taxon>Actinomycetota</taxon>
        <taxon>Acidimicrobiia</taxon>
        <taxon>Acidimicrobiales</taxon>
        <taxon>environmental samples</taxon>
    </lineage>
</organism>
<dbReference type="PROSITE" id="PS51257">
    <property type="entry name" value="PROKAR_LIPOPROTEIN"/>
    <property type="match status" value="1"/>
</dbReference>
<protein>
    <recommendedName>
        <fullName evidence="3">DUF3105 domain-containing protein</fullName>
    </recommendedName>
</protein>
<accession>A0A6J4J4B8</accession>
<evidence type="ECO:0008006" key="3">
    <source>
        <dbReference type="Google" id="ProtNLM"/>
    </source>
</evidence>
<feature type="region of interest" description="Disordered" evidence="1">
    <location>
        <begin position="18"/>
        <end position="48"/>
    </location>
</feature>
<sequence length="184" mass="19840">MPRRWVVPVLAVLLSACGGGDDSPTEGAQRTSTTAVTARASTTTSSTRPQIEGVQTFAVDAGHSDAPVTYPHVPPVGGIHNPVWQQCGFYDQPVPNEKAVHSLEHGAIWITHRPDLPADQIQSLSTLARSRNLVLVSPWENGLPAPVVVTGWGRQLRLESVSDPRLLEFVRLYANQGPEINAPC</sequence>
<gene>
    <name evidence="2" type="ORF">AVDCRST_MAG10-3065</name>
</gene>
<evidence type="ECO:0000256" key="1">
    <source>
        <dbReference type="SAM" id="MobiDB-lite"/>
    </source>
</evidence>
<name>A0A6J4J4B8_9ACTN</name>
<dbReference type="InterPro" id="IPR021454">
    <property type="entry name" value="DUF3105"/>
</dbReference>
<evidence type="ECO:0000313" key="2">
    <source>
        <dbReference type="EMBL" id="CAA9267928.1"/>
    </source>
</evidence>
<feature type="compositionally biased region" description="Low complexity" evidence="1">
    <location>
        <begin position="30"/>
        <end position="48"/>
    </location>
</feature>
<dbReference type="Pfam" id="PF11303">
    <property type="entry name" value="DUF3105"/>
    <property type="match status" value="1"/>
</dbReference>
<proteinExistence type="predicted"/>
<reference evidence="2" key="1">
    <citation type="submission" date="2020-02" db="EMBL/GenBank/DDBJ databases">
        <authorList>
            <person name="Meier V. D."/>
        </authorList>
    </citation>
    <scope>NUCLEOTIDE SEQUENCE</scope>
    <source>
        <strain evidence="2">AVDCRST_MAG10</strain>
    </source>
</reference>